<reference evidence="1 2" key="1">
    <citation type="submission" date="2018-04" db="EMBL/GenBank/DDBJ databases">
        <title>Novel actinobacteria from marine sediment.</title>
        <authorList>
            <person name="Ng Z.Y."/>
            <person name="Tan G.Y.A."/>
        </authorList>
    </citation>
    <scope>NUCLEOTIDE SEQUENCE [LARGE SCALE GENOMIC DNA]</scope>
    <source>
        <strain evidence="1 2">TPS81</strain>
    </source>
</reference>
<gene>
    <name evidence="1" type="ORF">DEF24_20550</name>
</gene>
<comment type="caution">
    <text evidence="1">The sequence shown here is derived from an EMBL/GenBank/DDBJ whole genome shotgun (WGS) entry which is preliminary data.</text>
</comment>
<organism evidence="1 2">
    <name type="scientific">Marinitenerispora sediminis</name>
    <dbReference type="NCBI Taxonomy" id="1931232"/>
    <lineage>
        <taxon>Bacteria</taxon>
        <taxon>Bacillati</taxon>
        <taxon>Actinomycetota</taxon>
        <taxon>Actinomycetes</taxon>
        <taxon>Streptosporangiales</taxon>
        <taxon>Nocardiopsidaceae</taxon>
        <taxon>Marinitenerispora</taxon>
    </lineage>
</organism>
<dbReference type="Proteomes" id="UP000253318">
    <property type="component" value="Unassembled WGS sequence"/>
</dbReference>
<proteinExistence type="predicted"/>
<accession>A0A368T4L3</accession>
<evidence type="ECO:0000313" key="1">
    <source>
        <dbReference type="EMBL" id="RCV53443.1"/>
    </source>
</evidence>
<sequence length="111" mass="11635">MPAGPHYTQGKNLKDAEAMAADAVALLLDVDPATITVNLTVEAPEEARVHLRAMADAESARDEAERKRLAELAAAAQALVDAGMTVRDAGRVLGTSHQRVAQLTKRPGAPA</sequence>
<keyword evidence="2" id="KW-1185">Reference proteome</keyword>
<dbReference type="EMBL" id="QEIN01000190">
    <property type="protein sequence ID" value="RCV53443.1"/>
    <property type="molecule type" value="Genomic_DNA"/>
</dbReference>
<evidence type="ECO:0000313" key="2">
    <source>
        <dbReference type="Proteomes" id="UP000253318"/>
    </source>
</evidence>
<protein>
    <submittedName>
        <fullName evidence="1">HicB family protein</fullName>
    </submittedName>
</protein>
<dbReference type="AlphaFoldDB" id="A0A368T4L3"/>
<name>A0A368T4L3_9ACTN</name>